<gene>
    <name evidence="5" type="ORF">VV01_16790</name>
</gene>
<dbReference type="RefSeq" id="WP_050670885.1">
    <property type="nucleotide sequence ID" value="NZ_LAIR01000002.1"/>
</dbReference>
<dbReference type="InterPro" id="IPR045851">
    <property type="entry name" value="AMP-bd_C_sf"/>
</dbReference>
<evidence type="ECO:0000313" key="5">
    <source>
        <dbReference type="EMBL" id="KNX38428.1"/>
    </source>
</evidence>
<dbReference type="FunFam" id="3.30.300.30:FF:000008">
    <property type="entry name" value="2,3-dihydroxybenzoate-AMP ligase"/>
    <property type="match status" value="1"/>
</dbReference>
<dbReference type="Proteomes" id="UP000037397">
    <property type="component" value="Unassembled WGS sequence"/>
</dbReference>
<dbReference type="Gene3D" id="3.40.50.12780">
    <property type="entry name" value="N-terminal domain of ligase-like"/>
    <property type="match status" value="1"/>
</dbReference>
<dbReference type="PATRIC" id="fig|1631356.3.peg.3336"/>
<dbReference type="PANTHER" id="PTHR24096:SF267">
    <property type="entry name" value="MALONATE--COA LIGASE ACSF3, MITOCHONDRIAL"/>
    <property type="match status" value="1"/>
</dbReference>
<evidence type="ECO:0000313" key="6">
    <source>
        <dbReference type="Proteomes" id="UP000037397"/>
    </source>
</evidence>
<accession>A0A0L6CLL9</accession>
<reference evidence="6" key="1">
    <citation type="submission" date="2015-03" db="EMBL/GenBank/DDBJ databases">
        <title>Luteipulveratus halotolerans sp. nov., a novel actinobacterium (Dermacoccaceae) from Sarawak, Malaysia.</title>
        <authorList>
            <person name="Juboi H."/>
            <person name="Basik A."/>
            <person name="Shamsul S.S."/>
            <person name="Arnold P."/>
            <person name="Schmitt E.K."/>
            <person name="Sanglier J.-J."/>
            <person name="Yeo T."/>
        </authorList>
    </citation>
    <scope>NUCLEOTIDE SEQUENCE [LARGE SCALE GENOMIC DNA]</scope>
    <source>
        <strain evidence="6">C296001</strain>
    </source>
</reference>
<dbReference type="InterPro" id="IPR000873">
    <property type="entry name" value="AMP-dep_synth/lig_dom"/>
</dbReference>
<dbReference type="OrthoDB" id="9803968at2"/>
<evidence type="ECO:0000259" key="4">
    <source>
        <dbReference type="Pfam" id="PF13193"/>
    </source>
</evidence>
<dbReference type="Pfam" id="PF00501">
    <property type="entry name" value="AMP-binding"/>
    <property type="match status" value="1"/>
</dbReference>
<dbReference type="GO" id="GO:0016405">
    <property type="term" value="F:CoA-ligase activity"/>
    <property type="evidence" value="ECO:0007669"/>
    <property type="project" value="TreeGrafter"/>
</dbReference>
<proteinExistence type="inferred from homology"/>
<evidence type="ECO:0000259" key="3">
    <source>
        <dbReference type="Pfam" id="PF00501"/>
    </source>
</evidence>
<dbReference type="Gene3D" id="3.30.300.30">
    <property type="match status" value="1"/>
</dbReference>
<keyword evidence="2 5" id="KW-0436">Ligase</keyword>
<name>A0A0L6CLL9_9MICO</name>
<sequence length="521" mass="56090">MTGRLSTHRLITDPLEQWARERPDLPAIDYQDQSVTWAELADRVHHVSGALQELGIRAGDRVATLDKNTLASVELTHAAAAIGAAHVIVNWRLLADQLAYVLKDSAPSVVFVGAELLPAYDEIKDQLTGVRKVVVVGGDDDEYEAWLAAASPVEPVADVEPDSTALVLYSSGTTGFPKGIELTHRNLNTHSAATATRFDMDEKSVSLVAMLLFHVGGTCYALGGISRGAHQIILREIDPVQMLQAMGRGVTHIFLVPAVVGAVLAAGDIGVQAFSGLSFLIYGASPMPLPMLQKALAAWPDVNLVQVYGMTELAGVITMLDAPSHRDAAHPERLTSAGTPIPGAEMRVVDPATGDDVETGQVGEAWFRSDQTMRGYLGKPEATTEAKTDDGWMRTGDLGHVDDGGYLYVVDRIKDLIISGGENIYSPEVENVLAAHPAVAEVAIIGVPDEQWGESVRAVVALAPEQQLTADELIAYSRERLAHYKCPSSVDIVEALPRNPSGKVLKRELRKPFWEGRDRAV</sequence>
<dbReference type="PANTHER" id="PTHR24096">
    <property type="entry name" value="LONG-CHAIN-FATTY-ACID--COA LIGASE"/>
    <property type="match status" value="1"/>
</dbReference>
<comment type="similarity">
    <text evidence="1">Belongs to the ATP-dependent AMP-binding enzyme family.</text>
</comment>
<comment type="caution">
    <text evidence="5">The sequence shown here is derived from an EMBL/GenBank/DDBJ whole genome shotgun (WGS) entry which is preliminary data.</text>
</comment>
<feature type="domain" description="AMP-binding enzyme C-terminal" evidence="4">
    <location>
        <begin position="428"/>
        <end position="503"/>
    </location>
</feature>
<protein>
    <submittedName>
        <fullName evidence="5">Long-chain fatty acid--CoA ligase</fullName>
    </submittedName>
</protein>
<dbReference type="InterPro" id="IPR025110">
    <property type="entry name" value="AMP-bd_C"/>
</dbReference>
<dbReference type="InterPro" id="IPR020845">
    <property type="entry name" value="AMP-binding_CS"/>
</dbReference>
<keyword evidence="6" id="KW-1185">Reference proteome</keyword>
<evidence type="ECO:0000256" key="1">
    <source>
        <dbReference type="ARBA" id="ARBA00006432"/>
    </source>
</evidence>
<dbReference type="NCBIfam" id="NF004837">
    <property type="entry name" value="PRK06187.1"/>
    <property type="match status" value="1"/>
</dbReference>
<feature type="domain" description="AMP-dependent synthetase/ligase" evidence="3">
    <location>
        <begin position="15"/>
        <end position="377"/>
    </location>
</feature>
<dbReference type="STRING" id="1631356.VV01_16790"/>
<dbReference type="Pfam" id="PF13193">
    <property type="entry name" value="AMP-binding_C"/>
    <property type="match status" value="1"/>
</dbReference>
<dbReference type="AlphaFoldDB" id="A0A0L6CLL9"/>
<organism evidence="5 6">
    <name type="scientific">Luteipulveratus halotolerans</name>
    <dbReference type="NCBI Taxonomy" id="1631356"/>
    <lineage>
        <taxon>Bacteria</taxon>
        <taxon>Bacillati</taxon>
        <taxon>Actinomycetota</taxon>
        <taxon>Actinomycetes</taxon>
        <taxon>Micrococcales</taxon>
        <taxon>Dermacoccaceae</taxon>
        <taxon>Luteipulveratus</taxon>
    </lineage>
</organism>
<dbReference type="InterPro" id="IPR042099">
    <property type="entry name" value="ANL_N_sf"/>
</dbReference>
<dbReference type="EMBL" id="LAIR01000002">
    <property type="protein sequence ID" value="KNX38428.1"/>
    <property type="molecule type" value="Genomic_DNA"/>
</dbReference>
<dbReference type="PROSITE" id="PS00455">
    <property type="entry name" value="AMP_BINDING"/>
    <property type="match status" value="1"/>
</dbReference>
<dbReference type="SUPFAM" id="SSF56801">
    <property type="entry name" value="Acetyl-CoA synthetase-like"/>
    <property type="match status" value="1"/>
</dbReference>
<evidence type="ECO:0000256" key="2">
    <source>
        <dbReference type="ARBA" id="ARBA00022598"/>
    </source>
</evidence>